<dbReference type="Pfam" id="PF13585">
    <property type="entry name" value="CHU_C"/>
    <property type="match status" value="1"/>
</dbReference>
<name>A0A4R8MN07_9FLAO</name>
<protein>
    <submittedName>
        <fullName evidence="2">Gliding motility-associated-like protein</fullName>
    </submittedName>
</protein>
<dbReference type="CDD" id="cd00146">
    <property type="entry name" value="PKD"/>
    <property type="match status" value="1"/>
</dbReference>
<evidence type="ECO:0000313" key="2">
    <source>
        <dbReference type="EMBL" id="TDY65483.1"/>
    </source>
</evidence>
<dbReference type="RefSeq" id="WP_133965391.1">
    <property type="nucleotide sequence ID" value="NZ_SORL01000001.1"/>
</dbReference>
<dbReference type="InterPro" id="IPR026341">
    <property type="entry name" value="T9SS_type_B"/>
</dbReference>
<comment type="caution">
    <text evidence="2">The sequence shown here is derived from an EMBL/GenBank/DDBJ whole genome shotgun (WGS) entry which is preliminary data.</text>
</comment>
<dbReference type="EMBL" id="SORL01000001">
    <property type="protein sequence ID" value="TDY65483.1"/>
    <property type="molecule type" value="Genomic_DNA"/>
</dbReference>
<feature type="domain" description="Ig-like" evidence="1">
    <location>
        <begin position="326"/>
        <end position="398"/>
    </location>
</feature>
<dbReference type="Proteomes" id="UP000294824">
    <property type="component" value="Unassembled WGS sequence"/>
</dbReference>
<evidence type="ECO:0000313" key="3">
    <source>
        <dbReference type="Proteomes" id="UP000294824"/>
    </source>
</evidence>
<dbReference type="InterPro" id="IPR044023">
    <property type="entry name" value="Ig_7"/>
</dbReference>
<reference evidence="2 3" key="1">
    <citation type="submission" date="2019-03" db="EMBL/GenBank/DDBJ databases">
        <title>Genomic Encyclopedia of Type Strains, Phase III (KMG-III): the genomes of soil and plant-associated and newly described type strains.</title>
        <authorList>
            <person name="Whitman W."/>
        </authorList>
    </citation>
    <scope>NUCLEOTIDE SEQUENCE [LARGE SCALE GENOMIC DNA]</scope>
    <source>
        <strain evidence="2 3">CECT 8301</strain>
    </source>
</reference>
<dbReference type="Pfam" id="PF19081">
    <property type="entry name" value="Ig_7"/>
    <property type="match status" value="1"/>
</dbReference>
<gene>
    <name evidence="2" type="ORF">DFQ06_0087</name>
</gene>
<dbReference type="AlphaFoldDB" id="A0A4R8MN07"/>
<dbReference type="NCBIfam" id="TIGR04131">
    <property type="entry name" value="Bac_Flav_CTERM"/>
    <property type="match status" value="1"/>
</dbReference>
<accession>A0A4R8MN07</accession>
<organism evidence="2 3">
    <name type="scientific">Algibacter lectus</name>
    <dbReference type="NCBI Taxonomy" id="221126"/>
    <lineage>
        <taxon>Bacteria</taxon>
        <taxon>Pseudomonadati</taxon>
        <taxon>Bacteroidota</taxon>
        <taxon>Flavobacteriia</taxon>
        <taxon>Flavobacteriales</taxon>
        <taxon>Flavobacteriaceae</taxon>
        <taxon>Algibacter</taxon>
    </lineage>
</organism>
<keyword evidence="3" id="KW-1185">Reference proteome</keyword>
<evidence type="ECO:0000259" key="1">
    <source>
        <dbReference type="Pfam" id="PF19081"/>
    </source>
</evidence>
<proteinExistence type="predicted"/>
<sequence>MQKKHLFSLLTIFCIYIQSHAQLCEGSLGDPIVEIDFGSGSNRGSALGSAITAFTYRASGELDEGEYSIVNSSSGLKGNAWHVTTDHTGNSNGYMMVINSAVIASEGVFYTKTISGLCPNTTYEFSAWLINLLNPNAGLTDQYSPNVTFRISDTSGTILGSYSTGNINQTSLPTWLQYGLFFTSGADAEVVISILNSAPSAHPGNDIALDDISFRPCGPTIINSIDNGAATALSICQNESVNYTFQADVSSGYTAPQYQWQFSNDTGNTWTDIVGETTPNYQFSDTRSSGSFLYRLTIANGSNINSAFCRITSDDFEVEIIATPQALTGEAEQLFCTTQNPTIANIEVSATAIWYDAQIGGNILPDETSLTNGVTYYAAKKTINGCESGDRLAVLANIVSPTLYINNISIVICDNLNDDEEVIDFTIYESLLTNCSDCNFNFFTSLSGAENYYEDQHMTEPTSYNWSIETPTIYARIDSADHCYQIAEIAVSLQATPIIDIPDFIGMCEDDNEITVDAGNGFDSYLWSTGETTQTINILTSNIGSYTITVTKDYATYTCSTTKDFEVILSNEAIIQNIEIEDWTDTNNSITVHLSDLSLGDYEFSLDDTNYQDNNVFTRLPIGEYTIYVRDKNGCGTITENVYILNAPKYFTPNGDGFHDTWYIKYSETEETLDIKIYDRFGKLLKTLDKNTSWNGSYNGRNMPTSDYWFVVTRTDGKNYTGHFTLKR</sequence>